<dbReference type="SMART" id="SM00014">
    <property type="entry name" value="acidPPc"/>
    <property type="match status" value="1"/>
</dbReference>
<proteinExistence type="predicted"/>
<dbReference type="OrthoDB" id="9773582at2"/>
<dbReference type="Proteomes" id="UP000269412">
    <property type="component" value="Unassembled WGS sequence"/>
</dbReference>
<dbReference type="Gene3D" id="1.20.144.10">
    <property type="entry name" value="Phosphatidic acid phosphatase type 2/haloperoxidase"/>
    <property type="match status" value="1"/>
</dbReference>
<gene>
    <name evidence="3" type="ORF">CLV91_0597</name>
</gene>
<dbReference type="SUPFAM" id="SSF48317">
    <property type="entry name" value="Acid phosphatase/Vanadium-dependent haloperoxidase"/>
    <property type="match status" value="1"/>
</dbReference>
<evidence type="ECO:0000313" key="4">
    <source>
        <dbReference type="Proteomes" id="UP000269412"/>
    </source>
</evidence>
<feature type="domain" description="Phosphatidic acid phosphatase type 2/haloperoxidase" evidence="2">
    <location>
        <begin position="142"/>
        <end position="256"/>
    </location>
</feature>
<protein>
    <submittedName>
        <fullName evidence="3">Membrane-associated phospholipid phosphatase</fullName>
    </submittedName>
</protein>
<keyword evidence="1" id="KW-0732">Signal</keyword>
<evidence type="ECO:0000256" key="1">
    <source>
        <dbReference type="SAM" id="SignalP"/>
    </source>
</evidence>
<feature type="chain" id="PRO_5019867492" evidence="1">
    <location>
        <begin position="32"/>
        <end position="291"/>
    </location>
</feature>
<evidence type="ECO:0000313" key="3">
    <source>
        <dbReference type="EMBL" id="RKR14520.1"/>
    </source>
</evidence>
<sequence>MEPKKTNTLFLCNLSKTVLLFLLFFSVISFAQDKTIKMPETRWKMLSYDMGNVFKGVGYSYTRPLHWQGKQWANFGYTAAGTSLIYLVDEPVSDYFIGIKDDIPKGIRDYGFSVGSPTNNYMITGAVYVTGLVLKDEKLRRTGVLLIASATSAGLLQQVLKSAVGRARPLSGKSSDTFRPFWAGNKKYHSFPSGHTILAMTNAHAIAKQFKNPWVKTGIYAVGSVPAVSRLWEGKHWLSDIALGVAISIFTVESIDRYLDSKYNEKYNQGDKKISWNLNFGPGQIGVVGTF</sequence>
<evidence type="ECO:0000259" key="2">
    <source>
        <dbReference type="SMART" id="SM00014"/>
    </source>
</evidence>
<dbReference type="InterPro" id="IPR036938">
    <property type="entry name" value="PAP2/HPO_sf"/>
</dbReference>
<reference evidence="3 4" key="1">
    <citation type="submission" date="2018-10" db="EMBL/GenBank/DDBJ databases">
        <title>Genomic Encyclopedia of Archaeal and Bacterial Type Strains, Phase II (KMG-II): from individual species to whole genera.</title>
        <authorList>
            <person name="Goeker M."/>
        </authorList>
    </citation>
    <scope>NUCLEOTIDE SEQUENCE [LARGE SCALE GENOMIC DNA]</scope>
    <source>
        <strain evidence="3 4">DSM 25230</strain>
    </source>
</reference>
<dbReference type="Pfam" id="PF01569">
    <property type="entry name" value="PAP2"/>
    <property type="match status" value="1"/>
</dbReference>
<dbReference type="CDD" id="cd03394">
    <property type="entry name" value="PAP2_like_5"/>
    <property type="match status" value="1"/>
</dbReference>
<accession>A0A495ECC7</accession>
<dbReference type="InterPro" id="IPR000326">
    <property type="entry name" value="PAP2/HPO"/>
</dbReference>
<dbReference type="EMBL" id="RBIQ01000007">
    <property type="protein sequence ID" value="RKR14520.1"/>
    <property type="molecule type" value="Genomic_DNA"/>
</dbReference>
<feature type="signal peptide" evidence="1">
    <location>
        <begin position="1"/>
        <end position="31"/>
    </location>
</feature>
<organism evidence="3 4">
    <name type="scientific">Maribacter vaceletii</name>
    <dbReference type="NCBI Taxonomy" id="1206816"/>
    <lineage>
        <taxon>Bacteria</taxon>
        <taxon>Pseudomonadati</taxon>
        <taxon>Bacteroidota</taxon>
        <taxon>Flavobacteriia</taxon>
        <taxon>Flavobacteriales</taxon>
        <taxon>Flavobacteriaceae</taxon>
        <taxon>Maribacter</taxon>
    </lineage>
</organism>
<keyword evidence="4" id="KW-1185">Reference proteome</keyword>
<dbReference type="AlphaFoldDB" id="A0A495ECC7"/>
<comment type="caution">
    <text evidence="3">The sequence shown here is derived from an EMBL/GenBank/DDBJ whole genome shotgun (WGS) entry which is preliminary data.</text>
</comment>
<name>A0A495ECC7_9FLAO</name>